<reference evidence="2" key="1">
    <citation type="submission" date="2020-02" db="EMBL/GenBank/DDBJ databases">
        <authorList>
            <person name="Meier V. D."/>
        </authorList>
    </citation>
    <scope>NUCLEOTIDE SEQUENCE</scope>
    <source>
        <strain evidence="2">AVDCRST_MAG40</strain>
    </source>
</reference>
<feature type="compositionally biased region" description="Basic residues" evidence="1">
    <location>
        <begin position="95"/>
        <end position="108"/>
    </location>
</feature>
<gene>
    <name evidence="2" type="ORF">AVDCRST_MAG40-3100</name>
</gene>
<sequence length="127" mass="14689">AHRIAHRRPLLPLDRHAEGVRDRPDRAPPRHRRPDDARPRLPRQRRDRPQALARERADHLHPRRRAALPAGRRPARGDHRARGRGAAHPVERAAHGRGARGHARRRHLQPPARRLAEPHRLVLPPEV</sequence>
<feature type="compositionally biased region" description="Basic and acidic residues" evidence="1">
    <location>
        <begin position="13"/>
        <end position="39"/>
    </location>
</feature>
<evidence type="ECO:0000256" key="1">
    <source>
        <dbReference type="SAM" id="MobiDB-lite"/>
    </source>
</evidence>
<dbReference type="EMBL" id="CADCTX010000852">
    <property type="protein sequence ID" value="CAA9354895.1"/>
    <property type="molecule type" value="Genomic_DNA"/>
</dbReference>
<proteinExistence type="predicted"/>
<protein>
    <submittedName>
        <fullName evidence="2">Uncharacterized protein</fullName>
    </submittedName>
</protein>
<organism evidence="2">
    <name type="scientific">uncultured Gemmatimonadaceae bacterium</name>
    <dbReference type="NCBI Taxonomy" id="246130"/>
    <lineage>
        <taxon>Bacteria</taxon>
        <taxon>Pseudomonadati</taxon>
        <taxon>Gemmatimonadota</taxon>
        <taxon>Gemmatimonadia</taxon>
        <taxon>Gemmatimonadales</taxon>
        <taxon>Gemmatimonadaceae</taxon>
        <taxon>environmental samples</taxon>
    </lineage>
</organism>
<feature type="region of interest" description="Disordered" evidence="1">
    <location>
        <begin position="1"/>
        <end position="127"/>
    </location>
</feature>
<feature type="compositionally biased region" description="Basic and acidic residues" evidence="1">
    <location>
        <begin position="47"/>
        <end position="60"/>
    </location>
</feature>
<evidence type="ECO:0000313" key="2">
    <source>
        <dbReference type="EMBL" id="CAA9354895.1"/>
    </source>
</evidence>
<feature type="non-terminal residue" evidence="2">
    <location>
        <position position="1"/>
    </location>
</feature>
<accession>A0A6J4MAN2</accession>
<name>A0A6J4MAN2_9BACT</name>
<feature type="non-terminal residue" evidence="2">
    <location>
        <position position="127"/>
    </location>
</feature>
<dbReference type="AlphaFoldDB" id="A0A6J4MAN2"/>